<gene>
    <name evidence="9" type="ORF">METZ01_LOCUS89852</name>
</gene>
<dbReference type="Pfam" id="PF03232">
    <property type="entry name" value="COQ7"/>
    <property type="match status" value="1"/>
</dbReference>
<dbReference type="InterPro" id="IPR047809">
    <property type="entry name" value="COQ7_proteobact"/>
</dbReference>
<dbReference type="GO" id="GO:0046872">
    <property type="term" value="F:metal ion binding"/>
    <property type="evidence" value="ECO:0007669"/>
    <property type="project" value="UniProtKB-KW"/>
</dbReference>
<evidence type="ECO:0000313" key="9">
    <source>
        <dbReference type="EMBL" id="SVA36998.1"/>
    </source>
</evidence>
<organism evidence="9">
    <name type="scientific">marine metagenome</name>
    <dbReference type="NCBI Taxonomy" id="408172"/>
    <lineage>
        <taxon>unclassified sequences</taxon>
        <taxon>metagenomes</taxon>
        <taxon>ecological metagenomes</taxon>
    </lineage>
</organism>
<proteinExistence type="inferred from homology"/>
<evidence type="ECO:0000256" key="8">
    <source>
        <dbReference type="ARBA" id="ARBA00023136"/>
    </source>
</evidence>
<name>A0A381VB44_9ZZZZ</name>
<comment type="pathway">
    <text evidence="1">Cofactor biosynthesis; ubiquinone biosynthesis.</text>
</comment>
<evidence type="ECO:0000256" key="5">
    <source>
        <dbReference type="ARBA" id="ARBA00023002"/>
    </source>
</evidence>
<keyword evidence="8" id="KW-0472">Membrane</keyword>
<dbReference type="GO" id="GO:0006744">
    <property type="term" value="P:ubiquinone biosynthetic process"/>
    <property type="evidence" value="ECO:0007669"/>
    <property type="project" value="UniProtKB-KW"/>
</dbReference>
<keyword evidence="6" id="KW-0408">Iron</keyword>
<dbReference type="PANTHER" id="PTHR11237">
    <property type="entry name" value="COENZYME Q10 BIOSYNTHESIS PROTEIN 7"/>
    <property type="match status" value="1"/>
</dbReference>
<keyword evidence="5" id="KW-0560">Oxidoreductase</keyword>
<dbReference type="InterPro" id="IPR009078">
    <property type="entry name" value="Ferritin-like_SF"/>
</dbReference>
<reference evidence="9" key="1">
    <citation type="submission" date="2018-05" db="EMBL/GenBank/DDBJ databases">
        <authorList>
            <person name="Lanie J.A."/>
            <person name="Ng W.-L."/>
            <person name="Kazmierczak K.M."/>
            <person name="Andrzejewski T.M."/>
            <person name="Davidsen T.M."/>
            <person name="Wayne K.J."/>
            <person name="Tettelin H."/>
            <person name="Glass J.I."/>
            <person name="Rusch D."/>
            <person name="Podicherti R."/>
            <person name="Tsui H.-C.T."/>
            <person name="Winkler M.E."/>
        </authorList>
    </citation>
    <scope>NUCLEOTIDE SEQUENCE</scope>
</reference>
<dbReference type="NCBIfam" id="NF033656">
    <property type="entry name" value="DMQ_monoox_COQ7"/>
    <property type="match status" value="1"/>
</dbReference>
<keyword evidence="7" id="KW-0503">Monooxygenase</keyword>
<keyword evidence="2" id="KW-1003">Cell membrane</keyword>
<evidence type="ECO:0008006" key="10">
    <source>
        <dbReference type="Google" id="ProtNLM"/>
    </source>
</evidence>
<evidence type="ECO:0000256" key="2">
    <source>
        <dbReference type="ARBA" id="ARBA00022475"/>
    </source>
</evidence>
<keyword evidence="4" id="KW-0479">Metal-binding</keyword>
<dbReference type="PANTHER" id="PTHR11237:SF4">
    <property type="entry name" value="5-DEMETHOXYUBIQUINONE HYDROXYLASE, MITOCHONDRIAL"/>
    <property type="match status" value="1"/>
</dbReference>
<evidence type="ECO:0000256" key="4">
    <source>
        <dbReference type="ARBA" id="ARBA00022723"/>
    </source>
</evidence>
<dbReference type="GO" id="GO:0004497">
    <property type="term" value="F:monooxygenase activity"/>
    <property type="evidence" value="ECO:0007669"/>
    <property type="project" value="UniProtKB-KW"/>
</dbReference>
<evidence type="ECO:0000256" key="6">
    <source>
        <dbReference type="ARBA" id="ARBA00023004"/>
    </source>
</evidence>
<protein>
    <recommendedName>
        <fullName evidence="10">3-demethoxyubiquinol 3-hydroxylase</fullName>
    </recommendedName>
</protein>
<sequence length="212" mass="23116">MNRRIGLQDQLVSELDRAIRMLFTSPTPNRLSPAEKLPDPSLKPNDRIKSIALMRVNHAGEISAQALYSGQAIMARSKKTRVQLLGAAAEEQDHLAWCAERLAQLEGKSSRLDPLWYFGSFCVGILAGAPGDSVSLGFVAETEKQVEAHIEDHLERLPKDDTKSAAILKRMASDEAHHGTTAQLAGGTKLPAPVRFVMACGGGILRRIALWI</sequence>
<dbReference type="HAMAP" id="MF_01658">
    <property type="entry name" value="COQ7"/>
    <property type="match status" value="1"/>
</dbReference>
<dbReference type="InterPro" id="IPR012347">
    <property type="entry name" value="Ferritin-like"/>
</dbReference>
<evidence type="ECO:0000256" key="7">
    <source>
        <dbReference type="ARBA" id="ARBA00023033"/>
    </source>
</evidence>
<dbReference type="CDD" id="cd01042">
    <property type="entry name" value="DMQH"/>
    <property type="match status" value="1"/>
</dbReference>
<dbReference type="EMBL" id="UINC01008211">
    <property type="protein sequence ID" value="SVA36998.1"/>
    <property type="molecule type" value="Genomic_DNA"/>
</dbReference>
<dbReference type="Gene3D" id="1.20.1260.10">
    <property type="match status" value="1"/>
</dbReference>
<evidence type="ECO:0000256" key="1">
    <source>
        <dbReference type="ARBA" id="ARBA00004749"/>
    </source>
</evidence>
<dbReference type="SUPFAM" id="SSF47240">
    <property type="entry name" value="Ferritin-like"/>
    <property type="match status" value="1"/>
</dbReference>
<accession>A0A381VB44</accession>
<evidence type="ECO:0000256" key="3">
    <source>
        <dbReference type="ARBA" id="ARBA00022688"/>
    </source>
</evidence>
<dbReference type="AlphaFoldDB" id="A0A381VB44"/>
<dbReference type="InterPro" id="IPR011566">
    <property type="entry name" value="Ubq_synth_Coq7"/>
</dbReference>
<keyword evidence="3" id="KW-0831">Ubiquinone biosynthesis</keyword>